<dbReference type="PANTHER" id="PTHR47999">
    <property type="entry name" value="TRANSCRIPTION FACTOR MYB8-RELATED-RELATED"/>
    <property type="match status" value="1"/>
</dbReference>
<dbReference type="FunFam" id="1.10.10.60:FF:000121">
    <property type="entry name" value="Myb transcription factor"/>
    <property type="match status" value="1"/>
</dbReference>
<evidence type="ECO:0000313" key="10">
    <source>
        <dbReference type="Proteomes" id="UP000327013"/>
    </source>
</evidence>
<name>A0A5N6QQF2_9ROSI</name>
<feature type="domain" description="Myb-like" evidence="7">
    <location>
        <begin position="9"/>
        <end position="61"/>
    </location>
</feature>
<dbReference type="FunFam" id="1.10.10.60:FF:000231">
    <property type="entry name" value="Myb transcription factor"/>
    <property type="match status" value="1"/>
</dbReference>
<dbReference type="InterPro" id="IPR001005">
    <property type="entry name" value="SANT/Myb"/>
</dbReference>
<dbReference type="Gene3D" id="1.10.10.60">
    <property type="entry name" value="Homeodomain-like"/>
    <property type="match status" value="2"/>
</dbReference>
<dbReference type="PROSITE" id="PS50090">
    <property type="entry name" value="MYB_LIKE"/>
    <property type="match status" value="2"/>
</dbReference>
<keyword evidence="2" id="KW-0677">Repeat</keyword>
<dbReference type="Pfam" id="PF00249">
    <property type="entry name" value="Myb_DNA-binding"/>
    <property type="match status" value="2"/>
</dbReference>
<evidence type="ECO:0000256" key="4">
    <source>
        <dbReference type="ARBA" id="ARBA00023125"/>
    </source>
</evidence>
<keyword evidence="5" id="KW-0804">Transcription</keyword>
<evidence type="ECO:0000256" key="1">
    <source>
        <dbReference type="ARBA" id="ARBA00004123"/>
    </source>
</evidence>
<dbReference type="GO" id="GO:0043565">
    <property type="term" value="F:sequence-specific DNA binding"/>
    <property type="evidence" value="ECO:0007669"/>
    <property type="project" value="UniProtKB-ARBA"/>
</dbReference>
<dbReference type="GO" id="GO:0045893">
    <property type="term" value="P:positive regulation of DNA-templated transcription"/>
    <property type="evidence" value="ECO:0007669"/>
    <property type="project" value="UniProtKB-ARBA"/>
</dbReference>
<dbReference type="AlphaFoldDB" id="A0A5N6QQF2"/>
<feature type="domain" description="HTH myb-type" evidence="8">
    <location>
        <begin position="9"/>
        <end position="61"/>
    </location>
</feature>
<evidence type="ECO:0000256" key="2">
    <source>
        <dbReference type="ARBA" id="ARBA00022737"/>
    </source>
</evidence>
<dbReference type="GO" id="GO:0005634">
    <property type="term" value="C:nucleus"/>
    <property type="evidence" value="ECO:0007669"/>
    <property type="project" value="UniProtKB-SubCell"/>
</dbReference>
<dbReference type="OrthoDB" id="2143914at2759"/>
<proteinExistence type="predicted"/>
<dbReference type="CDD" id="cd00167">
    <property type="entry name" value="SANT"/>
    <property type="match status" value="2"/>
</dbReference>
<evidence type="ECO:0000256" key="5">
    <source>
        <dbReference type="ARBA" id="ARBA00023163"/>
    </source>
</evidence>
<dbReference type="PROSITE" id="PS51294">
    <property type="entry name" value="HTH_MYB"/>
    <property type="match status" value="2"/>
</dbReference>
<dbReference type="Proteomes" id="UP000327013">
    <property type="component" value="Chromosome 2"/>
</dbReference>
<feature type="domain" description="HTH myb-type" evidence="8">
    <location>
        <begin position="62"/>
        <end position="116"/>
    </location>
</feature>
<dbReference type="GO" id="GO:0046148">
    <property type="term" value="P:pigment biosynthetic process"/>
    <property type="evidence" value="ECO:0007669"/>
    <property type="project" value="UniProtKB-ARBA"/>
</dbReference>
<keyword evidence="10" id="KW-1185">Reference proteome</keyword>
<evidence type="ECO:0000313" key="9">
    <source>
        <dbReference type="EMBL" id="KAE8009391.1"/>
    </source>
</evidence>
<accession>A0A5N6QQF2</accession>
<dbReference type="EMBL" id="CM017322">
    <property type="protein sequence ID" value="KAE8009391.1"/>
    <property type="molecule type" value="Genomic_DNA"/>
</dbReference>
<keyword evidence="4" id="KW-0238">DNA-binding</keyword>
<comment type="subcellular location">
    <subcellularLocation>
        <location evidence="1">Nucleus</location>
    </subcellularLocation>
</comment>
<evidence type="ECO:0000259" key="8">
    <source>
        <dbReference type="PROSITE" id="PS51294"/>
    </source>
</evidence>
<feature type="domain" description="Myb-like" evidence="7">
    <location>
        <begin position="62"/>
        <end position="112"/>
    </location>
</feature>
<dbReference type="InterPro" id="IPR009057">
    <property type="entry name" value="Homeodomain-like_sf"/>
</dbReference>
<dbReference type="InterPro" id="IPR015495">
    <property type="entry name" value="Myb_TF_plants"/>
</dbReference>
<gene>
    <name evidence="9" type="ORF">FH972_005829</name>
</gene>
<dbReference type="InterPro" id="IPR017930">
    <property type="entry name" value="Myb_dom"/>
</dbReference>
<evidence type="ECO:0000256" key="6">
    <source>
        <dbReference type="ARBA" id="ARBA00023242"/>
    </source>
</evidence>
<organism evidence="9 10">
    <name type="scientific">Carpinus fangiana</name>
    <dbReference type="NCBI Taxonomy" id="176857"/>
    <lineage>
        <taxon>Eukaryota</taxon>
        <taxon>Viridiplantae</taxon>
        <taxon>Streptophyta</taxon>
        <taxon>Embryophyta</taxon>
        <taxon>Tracheophyta</taxon>
        <taxon>Spermatophyta</taxon>
        <taxon>Magnoliopsida</taxon>
        <taxon>eudicotyledons</taxon>
        <taxon>Gunneridae</taxon>
        <taxon>Pentapetalae</taxon>
        <taxon>rosids</taxon>
        <taxon>fabids</taxon>
        <taxon>Fagales</taxon>
        <taxon>Betulaceae</taxon>
        <taxon>Carpinus</taxon>
    </lineage>
</organism>
<reference evidence="9 10" key="1">
    <citation type="submission" date="2019-06" db="EMBL/GenBank/DDBJ databases">
        <title>A chromosomal-level reference genome of Carpinus fangiana (Coryloideae, Betulaceae).</title>
        <authorList>
            <person name="Yang X."/>
            <person name="Wang Z."/>
            <person name="Zhang L."/>
            <person name="Hao G."/>
            <person name="Liu J."/>
            <person name="Yang Y."/>
        </authorList>
    </citation>
    <scope>NUCLEOTIDE SEQUENCE [LARGE SCALE GENOMIC DNA]</scope>
    <source>
        <strain evidence="9">Cfa_2016G</strain>
        <tissue evidence="9">Leaf</tissue>
    </source>
</reference>
<sequence length="461" mass="51475">MGRAPCCEKVGLKKGRWTEEEDKILSKYIQANGEGSWRSLPKNAGLLRCGKSCRLRWINYLRADVRRGNISAEEDEIIVKLHASLGNRWSVIASKLPGRTDNEIKNYWNSHLSRKIHTFSTRPSGETLPTTMDFAKADIPLKRRGGRTSRRAMKKNKKNFQKYVVGNIPTIPSTKLAKDIDGMMITPLQPPTPAIDHESMVLDPFTRTNDKEIIESEQHLCSNIPTIPAMKLAKDVDGMMMITPLQPPTPAIDHESMVLDAYTRTNDKKIIESQQHLCSSIEAGKCEEQMLCPSGQKETETAGPLDNKEGIDGGLLCFDDIVDNIGLLEYGVLTLNEGRESSNDVVMGFSEDRDSSGGFMCTKNVPAASEDMMMMSTANLSSNIGDGGEWCCSSKANSGVDDWGWEQGVLQGNEKYNWDHETEERLSLLWESDNLEGDNIDYKLGEIDFNKQDAILAWLMS</sequence>
<protein>
    <submittedName>
        <fullName evidence="9">Uncharacterized protein</fullName>
    </submittedName>
</protein>
<dbReference type="SUPFAM" id="SSF46689">
    <property type="entry name" value="Homeodomain-like"/>
    <property type="match status" value="1"/>
</dbReference>
<keyword evidence="3" id="KW-0805">Transcription regulation</keyword>
<dbReference type="PANTHER" id="PTHR47999:SF6">
    <property type="entry name" value="MYB-RELATED PROTEIN P"/>
    <property type="match status" value="1"/>
</dbReference>
<keyword evidence="6" id="KW-0539">Nucleus</keyword>
<evidence type="ECO:0000256" key="3">
    <source>
        <dbReference type="ARBA" id="ARBA00023015"/>
    </source>
</evidence>
<evidence type="ECO:0000259" key="7">
    <source>
        <dbReference type="PROSITE" id="PS50090"/>
    </source>
</evidence>
<dbReference type="GO" id="GO:0006950">
    <property type="term" value="P:response to stress"/>
    <property type="evidence" value="ECO:0007669"/>
    <property type="project" value="UniProtKB-ARBA"/>
</dbReference>
<dbReference type="SMART" id="SM00717">
    <property type="entry name" value="SANT"/>
    <property type="match status" value="2"/>
</dbReference>